<evidence type="ECO:0000313" key="3">
    <source>
        <dbReference type="Proteomes" id="UP000254718"/>
    </source>
</evidence>
<dbReference type="EMBL" id="UGFO01000006">
    <property type="protein sequence ID" value="STN13002.1"/>
    <property type="molecule type" value="Genomic_DNA"/>
</dbReference>
<dbReference type="AlphaFoldDB" id="A0A0J6ADF6"/>
<organism evidence="1 3">
    <name type="scientific">Escherichia coli</name>
    <dbReference type="NCBI Taxonomy" id="562"/>
    <lineage>
        <taxon>Bacteria</taxon>
        <taxon>Pseudomonadati</taxon>
        <taxon>Pseudomonadota</taxon>
        <taxon>Gammaproteobacteria</taxon>
        <taxon>Enterobacterales</taxon>
        <taxon>Enterobacteriaceae</taxon>
        <taxon>Escherichia</taxon>
    </lineage>
</organism>
<sequence>MVTKKVKTNHPYYRVLSGTSMPFPHIHEAVSEQLLLLIFKARRLYLDPEYRPWFDEQHRILSALRANTKLQNILEQNREDYSIGETDNPLSKELYAAFQVMCHLYNGFDNRLVSLKTWGDMNREPTAKFVGQNSGGWKTPEMEEFVRNDLFNILTDCKAHCSPLPALVRQGYCHQDLSVAHSCTKELLEQLNRYHQIDESAILARTLGLAINNCYHSETEVPEWLSPFENEYKSPWNCEKPDTNDVSKLRKQLLTIGRTEFVDKMFSLANKNATKIIYDGYVKLYALEIYEWLNKLVQYFKGNDFIRYTWKFTTIISDESDTIENTTAWEKDYCQITIQRDELLKLIYTNTLQDAAMNLAGCLQQAYIEPLKREINYPGINIDAKEREIRKSIEFRSELNNFTNIMKQLETFEKWYNANKILLVSNKKKRTEKIDVNIRLAGLKGYDLNEGIPDGQGRKIKDGVNELVKADGSLQLPQDISDTSLNRYRQAVQHIIKDEIDTLLIAQREKNKINPYSEDRYSIRPLWGKCLVEQ</sequence>
<accession>A0A0J6ADF6</accession>
<dbReference type="Proteomes" id="UP000254718">
    <property type="component" value="Unassembled WGS sequence"/>
</dbReference>
<dbReference type="EMBL" id="UGFE01000002">
    <property type="protein sequence ID" value="STM21883.1"/>
    <property type="molecule type" value="Genomic_DNA"/>
</dbReference>
<proteinExistence type="predicted"/>
<evidence type="ECO:0000313" key="1">
    <source>
        <dbReference type="EMBL" id="STM21883.1"/>
    </source>
</evidence>
<dbReference type="RefSeq" id="WP_001430098.1">
    <property type="nucleotide sequence ID" value="NZ_BFWX01000156.1"/>
</dbReference>
<reference evidence="3 4" key="1">
    <citation type="submission" date="2018-06" db="EMBL/GenBank/DDBJ databases">
        <authorList>
            <consortium name="Pathogen Informatics"/>
            <person name="Doyle S."/>
        </authorList>
    </citation>
    <scope>NUCLEOTIDE SEQUENCE [LARGE SCALE GENOMIC DNA]</scope>
    <source>
        <strain evidence="1 3">NCTC8333</strain>
        <strain evidence="2 4">NCTC8960</strain>
    </source>
</reference>
<gene>
    <name evidence="1" type="ORF">NCTC8333_00739</name>
    <name evidence="2" type="ORF">NCTC8960_03318</name>
</gene>
<evidence type="ECO:0000313" key="4">
    <source>
        <dbReference type="Proteomes" id="UP000255057"/>
    </source>
</evidence>
<name>A0A0J6ADF6_ECOLX</name>
<evidence type="ECO:0000313" key="2">
    <source>
        <dbReference type="EMBL" id="STN13002.1"/>
    </source>
</evidence>
<dbReference type="Proteomes" id="UP000255057">
    <property type="component" value="Unassembled WGS sequence"/>
</dbReference>
<protein>
    <submittedName>
        <fullName evidence="1">Uncharacterized protein</fullName>
    </submittedName>
</protein>